<sequence>MPKTCLILARRSRIHIREILSLRNYFLQDRRLRKTRGRGLGQDSFNSQNTTLFLFHTLIHTAADAELVPYENQAKAFAALQVDLDGTTLRINSASLMNWRLSRSSRRAEPTRYLFASRNTSISNPSTRLHIMTSQQRTDDRITTSVCLGEELPCRFQKRSCRHPAW</sequence>
<proteinExistence type="predicted"/>
<name>A0A382RS70_9ZZZZ</name>
<dbReference type="EMBL" id="UINC01123181">
    <property type="protein sequence ID" value="SVC99481.1"/>
    <property type="molecule type" value="Genomic_DNA"/>
</dbReference>
<organism evidence="1">
    <name type="scientific">marine metagenome</name>
    <dbReference type="NCBI Taxonomy" id="408172"/>
    <lineage>
        <taxon>unclassified sequences</taxon>
        <taxon>metagenomes</taxon>
        <taxon>ecological metagenomes</taxon>
    </lineage>
</organism>
<accession>A0A382RS70</accession>
<reference evidence="1" key="1">
    <citation type="submission" date="2018-05" db="EMBL/GenBank/DDBJ databases">
        <authorList>
            <person name="Lanie J.A."/>
            <person name="Ng W.-L."/>
            <person name="Kazmierczak K.M."/>
            <person name="Andrzejewski T.M."/>
            <person name="Davidsen T.M."/>
            <person name="Wayne K.J."/>
            <person name="Tettelin H."/>
            <person name="Glass J.I."/>
            <person name="Rusch D."/>
            <person name="Podicherti R."/>
            <person name="Tsui H.-C.T."/>
            <person name="Winkler M.E."/>
        </authorList>
    </citation>
    <scope>NUCLEOTIDE SEQUENCE</scope>
</reference>
<dbReference type="AlphaFoldDB" id="A0A382RS70"/>
<gene>
    <name evidence="1" type="ORF">METZ01_LOCUS352335</name>
</gene>
<protein>
    <submittedName>
        <fullName evidence="1">Uncharacterized protein</fullName>
    </submittedName>
</protein>
<evidence type="ECO:0000313" key="1">
    <source>
        <dbReference type="EMBL" id="SVC99481.1"/>
    </source>
</evidence>